<organism evidence="1 2">
    <name type="scientific">Arboricoccus pini</name>
    <dbReference type="NCBI Taxonomy" id="1963835"/>
    <lineage>
        <taxon>Bacteria</taxon>
        <taxon>Pseudomonadati</taxon>
        <taxon>Pseudomonadota</taxon>
        <taxon>Alphaproteobacteria</taxon>
        <taxon>Geminicoccales</taxon>
        <taxon>Geminicoccaceae</taxon>
        <taxon>Arboricoccus</taxon>
    </lineage>
</organism>
<evidence type="ECO:0000313" key="1">
    <source>
        <dbReference type="EMBL" id="SNB67006.1"/>
    </source>
</evidence>
<keyword evidence="2" id="KW-1185">Reference proteome</keyword>
<accession>A0A212R4W0</accession>
<reference evidence="1 2" key="1">
    <citation type="submission" date="2017-06" db="EMBL/GenBank/DDBJ databases">
        <authorList>
            <person name="Kim H.J."/>
            <person name="Triplett B.A."/>
        </authorList>
    </citation>
    <scope>NUCLEOTIDE SEQUENCE [LARGE SCALE GENOMIC DNA]</scope>
    <source>
        <strain evidence="1 2">B29T1</strain>
    </source>
</reference>
<dbReference type="Proteomes" id="UP000197065">
    <property type="component" value="Unassembled WGS sequence"/>
</dbReference>
<gene>
    <name evidence="1" type="ORF">SAMN07250955_105235</name>
</gene>
<name>A0A212R4W0_9PROT</name>
<dbReference type="EMBL" id="FYEH01000005">
    <property type="protein sequence ID" value="SNB67006.1"/>
    <property type="molecule type" value="Genomic_DNA"/>
</dbReference>
<evidence type="ECO:0000313" key="2">
    <source>
        <dbReference type="Proteomes" id="UP000197065"/>
    </source>
</evidence>
<protein>
    <submittedName>
        <fullName evidence="1">Uncharacterized protein</fullName>
    </submittedName>
</protein>
<dbReference type="AlphaFoldDB" id="A0A212R4W0"/>
<sequence length="111" mass="12689">MRLLRPGFRHCFCLIENEDDWILIDPLKSSVRLEILRHIQLQSLIDHYRATGRTLLLGARAPTATTAESSIRPMSCVELVKRLLAVRAPAVWTPYQLYACLLDGREFNEPG</sequence>
<proteinExistence type="predicted"/>